<dbReference type="AlphaFoldDB" id="A0A0A9CC48"/>
<dbReference type="EMBL" id="GBRH01224779">
    <property type="protein sequence ID" value="JAD73116.1"/>
    <property type="molecule type" value="Transcribed_RNA"/>
</dbReference>
<evidence type="ECO:0000256" key="1">
    <source>
        <dbReference type="SAM" id="Phobius"/>
    </source>
</evidence>
<organism evidence="2">
    <name type="scientific">Arundo donax</name>
    <name type="common">Giant reed</name>
    <name type="synonym">Donax arundinaceus</name>
    <dbReference type="NCBI Taxonomy" id="35708"/>
    <lineage>
        <taxon>Eukaryota</taxon>
        <taxon>Viridiplantae</taxon>
        <taxon>Streptophyta</taxon>
        <taxon>Embryophyta</taxon>
        <taxon>Tracheophyta</taxon>
        <taxon>Spermatophyta</taxon>
        <taxon>Magnoliopsida</taxon>
        <taxon>Liliopsida</taxon>
        <taxon>Poales</taxon>
        <taxon>Poaceae</taxon>
        <taxon>PACMAD clade</taxon>
        <taxon>Arundinoideae</taxon>
        <taxon>Arundineae</taxon>
        <taxon>Arundo</taxon>
    </lineage>
</organism>
<name>A0A0A9CC48_ARUDO</name>
<feature type="transmembrane region" description="Helical" evidence="1">
    <location>
        <begin position="12"/>
        <end position="30"/>
    </location>
</feature>
<keyword evidence="1" id="KW-0472">Membrane</keyword>
<sequence length="52" mass="5988">MCPNHDLGNRSSLTIITIASIILLFLYNIVRFVGLLTYPNWDKRLYCCCCCC</sequence>
<keyword evidence="1" id="KW-0812">Transmembrane</keyword>
<reference evidence="2" key="1">
    <citation type="submission" date="2014-09" db="EMBL/GenBank/DDBJ databases">
        <authorList>
            <person name="Magalhaes I.L.F."/>
            <person name="Oliveira U."/>
            <person name="Santos F.R."/>
            <person name="Vidigal T.H.D.A."/>
            <person name="Brescovit A.D."/>
            <person name="Santos A.J."/>
        </authorList>
    </citation>
    <scope>NUCLEOTIDE SEQUENCE</scope>
    <source>
        <tissue evidence="2">Shoot tissue taken approximately 20 cm above the soil surface</tissue>
    </source>
</reference>
<evidence type="ECO:0000313" key="2">
    <source>
        <dbReference type="EMBL" id="JAD73116.1"/>
    </source>
</evidence>
<accession>A0A0A9CC48</accession>
<protein>
    <submittedName>
        <fullName evidence="2">Uncharacterized protein</fullName>
    </submittedName>
</protein>
<proteinExistence type="predicted"/>
<keyword evidence="1" id="KW-1133">Transmembrane helix</keyword>
<reference evidence="2" key="2">
    <citation type="journal article" date="2015" name="Data Brief">
        <title>Shoot transcriptome of the giant reed, Arundo donax.</title>
        <authorList>
            <person name="Barrero R.A."/>
            <person name="Guerrero F.D."/>
            <person name="Moolhuijzen P."/>
            <person name="Goolsby J.A."/>
            <person name="Tidwell J."/>
            <person name="Bellgard S.E."/>
            <person name="Bellgard M.I."/>
        </authorList>
    </citation>
    <scope>NUCLEOTIDE SEQUENCE</scope>
    <source>
        <tissue evidence="2">Shoot tissue taken approximately 20 cm above the soil surface</tissue>
    </source>
</reference>